<dbReference type="EMBL" id="RBIG01000003">
    <property type="protein sequence ID" value="RKQ68601.1"/>
    <property type="molecule type" value="Genomic_DNA"/>
</dbReference>
<proteinExistence type="predicted"/>
<name>A0A420WC62_9PROT</name>
<feature type="region of interest" description="Disordered" evidence="2">
    <location>
        <begin position="1"/>
        <end position="65"/>
    </location>
</feature>
<dbReference type="OrthoDB" id="5295703at2"/>
<feature type="coiled-coil region" evidence="1">
    <location>
        <begin position="130"/>
        <end position="157"/>
    </location>
</feature>
<dbReference type="AlphaFoldDB" id="A0A420WC62"/>
<evidence type="ECO:0000256" key="2">
    <source>
        <dbReference type="SAM" id="MobiDB-lite"/>
    </source>
</evidence>
<organism evidence="3 4">
    <name type="scientific">Oceanibaculum indicum</name>
    <dbReference type="NCBI Taxonomy" id="526216"/>
    <lineage>
        <taxon>Bacteria</taxon>
        <taxon>Pseudomonadati</taxon>
        <taxon>Pseudomonadota</taxon>
        <taxon>Alphaproteobacteria</taxon>
        <taxon>Rhodospirillales</taxon>
        <taxon>Oceanibaculaceae</taxon>
        <taxon>Oceanibaculum</taxon>
    </lineage>
</organism>
<evidence type="ECO:0000256" key="1">
    <source>
        <dbReference type="SAM" id="Coils"/>
    </source>
</evidence>
<evidence type="ECO:0000313" key="3">
    <source>
        <dbReference type="EMBL" id="RKQ68601.1"/>
    </source>
</evidence>
<gene>
    <name evidence="3" type="ORF">BCL74_3082</name>
</gene>
<dbReference type="Proteomes" id="UP000277424">
    <property type="component" value="Unassembled WGS sequence"/>
</dbReference>
<feature type="compositionally biased region" description="Low complexity" evidence="2">
    <location>
        <begin position="46"/>
        <end position="61"/>
    </location>
</feature>
<sequence length="170" mass="17789">MAQISPWSVKGVSPEDREAAKRAARQAGLPVGAWLSQAIRHAGQEPPSRTTGGPVSGTSSSDPDQAAEIIALHGDVAILTARLDALSDTVARLKGDLVALADESSAQAAAQNSAPGTEPGEIPLDVQAAQAALERAVLRLSDRLRVLEEETEQVRSRKSAGLLRRLFGGR</sequence>
<reference evidence="3 4" key="1">
    <citation type="submission" date="2018-10" db="EMBL/GenBank/DDBJ databases">
        <title>Comparative analysis of microorganisms from saline springs in Andes Mountain Range, Colombia.</title>
        <authorList>
            <person name="Rubin E."/>
        </authorList>
    </citation>
    <scope>NUCLEOTIDE SEQUENCE [LARGE SCALE GENOMIC DNA]</scope>
    <source>
        <strain evidence="3 4">USBA 36</strain>
    </source>
</reference>
<dbReference type="RefSeq" id="WP_147431090.1">
    <property type="nucleotide sequence ID" value="NZ_RBIG01000003.1"/>
</dbReference>
<comment type="caution">
    <text evidence="3">The sequence shown here is derived from an EMBL/GenBank/DDBJ whole genome shotgun (WGS) entry which is preliminary data.</text>
</comment>
<keyword evidence="1" id="KW-0175">Coiled coil</keyword>
<accession>A0A420WC62</accession>
<protein>
    <submittedName>
        <fullName evidence="3">Localization factor PodJL</fullName>
    </submittedName>
</protein>
<evidence type="ECO:0000313" key="4">
    <source>
        <dbReference type="Proteomes" id="UP000277424"/>
    </source>
</evidence>